<dbReference type="STRING" id="36745.CLSAP_42380"/>
<dbReference type="EMBL" id="CP004121">
    <property type="protein sequence ID" value="AGF58229.1"/>
    <property type="molecule type" value="Genomic_DNA"/>
</dbReference>
<dbReference type="PATRIC" id="fig|931276.5.peg.4512"/>
<dbReference type="InterPro" id="IPR014197">
    <property type="entry name" value="Sporulation_prot_YunB"/>
</dbReference>
<name>M1MK04_9CLOT</name>
<dbReference type="OrthoDB" id="1649278at2"/>
<evidence type="ECO:0000313" key="2">
    <source>
        <dbReference type="EMBL" id="AGF58229.1"/>
    </source>
</evidence>
<organism evidence="2 3">
    <name type="scientific">Clostridium saccharoperbutylacetonicum N1-4(HMT)</name>
    <dbReference type="NCBI Taxonomy" id="931276"/>
    <lineage>
        <taxon>Bacteria</taxon>
        <taxon>Bacillati</taxon>
        <taxon>Bacillota</taxon>
        <taxon>Clostridia</taxon>
        <taxon>Eubacteriales</taxon>
        <taxon>Clostridiaceae</taxon>
        <taxon>Clostridium</taxon>
    </lineage>
</organism>
<dbReference type="KEGG" id="csr:Cspa_c44760"/>
<dbReference type="RefSeq" id="WP_015394540.1">
    <property type="nucleotide sequence ID" value="NC_020291.1"/>
</dbReference>
<dbReference type="PIRSF" id="PIRSF021383">
    <property type="entry name" value="YunB"/>
    <property type="match status" value="1"/>
</dbReference>
<dbReference type="Pfam" id="PF09560">
    <property type="entry name" value="Spore_YunB"/>
    <property type="match status" value="1"/>
</dbReference>
<protein>
    <submittedName>
        <fullName evidence="2">Putative sporulation protein</fullName>
    </submittedName>
</protein>
<evidence type="ECO:0000313" key="3">
    <source>
        <dbReference type="Proteomes" id="UP000011728"/>
    </source>
</evidence>
<keyword evidence="1" id="KW-0472">Membrane</keyword>
<feature type="transmembrane region" description="Helical" evidence="1">
    <location>
        <begin position="12"/>
        <end position="33"/>
    </location>
</feature>
<dbReference type="HOGENOM" id="CLU_067338_2_0_9"/>
<evidence type="ECO:0000256" key="1">
    <source>
        <dbReference type="SAM" id="Phobius"/>
    </source>
</evidence>
<dbReference type="eggNOG" id="ENOG5031XUS">
    <property type="taxonomic scope" value="Bacteria"/>
</dbReference>
<proteinExistence type="predicted"/>
<gene>
    <name evidence="2" type="ORF">Cspa_c44760</name>
</gene>
<reference evidence="2 3" key="1">
    <citation type="submission" date="2013-02" db="EMBL/GenBank/DDBJ databases">
        <title>Genome sequence of Clostridium saccharoperbutylacetonicum N1-4(HMT).</title>
        <authorList>
            <person name="Poehlein A."/>
            <person name="Daniel R."/>
        </authorList>
    </citation>
    <scope>NUCLEOTIDE SEQUENCE [LARGE SCALE GENOMIC DNA]</scope>
    <source>
        <strain evidence="3">N1-4(HMT)</strain>
    </source>
</reference>
<keyword evidence="1" id="KW-1133">Transmembrane helix</keyword>
<sequence length="219" mass="25026">MEYYTKRKKHKYISFIIVIIFIIVIFNILLIFFDKRVMPAVTEIAMIMAKTQTLNIINEKSVNILSKDFKYDEMIKIEKDNQGNIILMQSDTVKLNYIAAELSSECNKELSDMKNSAIQVPLGWMSKQSAFYSLGPKMTIEIEPIGNIITSYESKFESAGINQTRHKIYLDVNAKVKLKLPLRDQEVEVNTQIPVSDTIIVGKIPNTTIGIPTNDQNKN</sequence>
<dbReference type="Proteomes" id="UP000011728">
    <property type="component" value="Chromosome"/>
</dbReference>
<dbReference type="AlphaFoldDB" id="M1MK04"/>
<dbReference type="NCBIfam" id="TIGR02832">
    <property type="entry name" value="spo_yunB"/>
    <property type="match status" value="1"/>
</dbReference>
<keyword evidence="3" id="KW-1185">Reference proteome</keyword>
<keyword evidence="1" id="KW-0812">Transmembrane</keyword>
<accession>M1MK04</accession>